<reference evidence="2" key="1">
    <citation type="submission" date="2022-03" db="EMBL/GenBank/DDBJ databases">
        <authorList>
            <person name="Martin H S."/>
        </authorList>
    </citation>
    <scope>NUCLEOTIDE SEQUENCE</scope>
</reference>
<dbReference type="EMBL" id="OW152830">
    <property type="protein sequence ID" value="CAH2048669.1"/>
    <property type="molecule type" value="Genomic_DNA"/>
</dbReference>
<feature type="region of interest" description="Disordered" evidence="1">
    <location>
        <begin position="48"/>
        <end position="77"/>
    </location>
</feature>
<accession>A0ABN8I824</accession>
<organism evidence="2 3">
    <name type="scientific">Iphiclides podalirius</name>
    <name type="common">scarce swallowtail</name>
    <dbReference type="NCBI Taxonomy" id="110791"/>
    <lineage>
        <taxon>Eukaryota</taxon>
        <taxon>Metazoa</taxon>
        <taxon>Ecdysozoa</taxon>
        <taxon>Arthropoda</taxon>
        <taxon>Hexapoda</taxon>
        <taxon>Insecta</taxon>
        <taxon>Pterygota</taxon>
        <taxon>Neoptera</taxon>
        <taxon>Endopterygota</taxon>
        <taxon>Lepidoptera</taxon>
        <taxon>Glossata</taxon>
        <taxon>Ditrysia</taxon>
        <taxon>Papilionoidea</taxon>
        <taxon>Papilionidae</taxon>
        <taxon>Papilioninae</taxon>
        <taxon>Iphiclides</taxon>
    </lineage>
</organism>
<proteinExistence type="predicted"/>
<evidence type="ECO:0000313" key="3">
    <source>
        <dbReference type="Proteomes" id="UP000837857"/>
    </source>
</evidence>
<evidence type="ECO:0000256" key="1">
    <source>
        <dbReference type="SAM" id="MobiDB-lite"/>
    </source>
</evidence>
<feature type="non-terminal residue" evidence="2">
    <location>
        <position position="116"/>
    </location>
</feature>
<feature type="compositionally biased region" description="Basic and acidic residues" evidence="1">
    <location>
        <begin position="10"/>
        <end position="33"/>
    </location>
</feature>
<dbReference type="Proteomes" id="UP000837857">
    <property type="component" value="Chromosome 18"/>
</dbReference>
<protein>
    <submittedName>
        <fullName evidence="2">Uncharacterized protein</fullName>
    </submittedName>
</protein>
<name>A0ABN8I824_9NEOP</name>
<keyword evidence="3" id="KW-1185">Reference proteome</keyword>
<feature type="region of interest" description="Disordered" evidence="1">
    <location>
        <begin position="1"/>
        <end position="33"/>
    </location>
</feature>
<evidence type="ECO:0000313" key="2">
    <source>
        <dbReference type="EMBL" id="CAH2048669.1"/>
    </source>
</evidence>
<feature type="compositionally biased region" description="Low complexity" evidence="1">
    <location>
        <begin position="60"/>
        <end position="69"/>
    </location>
</feature>
<sequence>MVASAALPSDDLRPARVSERASSGERGARVGGERTHLDKCTIWHCSRENRRPCAPPTAAPPSRRLAAPANHAPSRHSLRPFWREPLGRMLTAWRAARRHIASFSALPFKATSTHAG</sequence>
<gene>
    <name evidence="2" type="ORF">IPOD504_LOCUS6271</name>
</gene>